<dbReference type="Gene3D" id="3.20.180.10">
    <property type="entry name" value="PNP-oxidase-like"/>
    <property type="match status" value="1"/>
</dbReference>
<dbReference type="AlphaFoldDB" id="A0A1Y5RQE5"/>
<dbReference type="Proteomes" id="UP000193200">
    <property type="component" value="Unassembled WGS sequence"/>
</dbReference>
<protein>
    <submittedName>
        <fullName evidence="3">Pyridoxamine 5'-phosphate oxidase</fullName>
    </submittedName>
</protein>
<evidence type="ECO:0000313" key="4">
    <source>
        <dbReference type="Proteomes" id="UP000193200"/>
    </source>
</evidence>
<organism evidence="3 4">
    <name type="scientific">Oceanibacterium hippocampi</name>
    <dbReference type="NCBI Taxonomy" id="745714"/>
    <lineage>
        <taxon>Bacteria</taxon>
        <taxon>Pseudomonadati</taxon>
        <taxon>Pseudomonadota</taxon>
        <taxon>Alphaproteobacteria</taxon>
        <taxon>Sneathiellales</taxon>
        <taxon>Sneathiellaceae</taxon>
        <taxon>Oceanibacterium</taxon>
    </lineage>
</organism>
<sequence length="244" mass="25199">MTDFDDAAAVEARRLLRGTGTATLATLDVAGGGPYASLVQVATDLAGRPLLLLSGLARHTANLIADPRVSLLFDGTAGLAERLTGPRLSLQGGIARIDKSGAGAERFLRRHPGAAGYVGFGDFALYQVEPAEAHLVAGFGRIVAIAAAELLAPVADPLAEAEEGIVAHMNDDHADALDLYATRLLGRSGRGWRMTGIDGEGIDLALAGETARLAFPRRIADAADARAVLVELVGEAQSRGATAD</sequence>
<dbReference type="InterPro" id="IPR037119">
    <property type="entry name" value="Haem_oxidase_HugZ-like_sf"/>
</dbReference>
<dbReference type="GO" id="GO:0005737">
    <property type="term" value="C:cytoplasm"/>
    <property type="evidence" value="ECO:0007669"/>
    <property type="project" value="UniProtKB-ARBA"/>
</dbReference>
<name>A0A1Y5RQE5_9PROT</name>
<dbReference type="EMBL" id="FWFR01000001">
    <property type="protein sequence ID" value="SLN22011.1"/>
    <property type="molecule type" value="Genomic_DNA"/>
</dbReference>
<evidence type="ECO:0000313" key="3">
    <source>
        <dbReference type="EMBL" id="SLN22011.1"/>
    </source>
</evidence>
<dbReference type="PANTHER" id="PTHR13343:SF17">
    <property type="entry name" value="CELLULAR REPRESSOR OF E1A-STIMULATED GENES, ISOFORM A"/>
    <property type="match status" value="1"/>
</dbReference>
<gene>
    <name evidence="3" type="ORF">OCH7691_00569</name>
</gene>
<evidence type="ECO:0000259" key="2">
    <source>
        <dbReference type="Pfam" id="PF10615"/>
    </source>
</evidence>
<reference evidence="3 4" key="1">
    <citation type="submission" date="2017-03" db="EMBL/GenBank/DDBJ databases">
        <authorList>
            <person name="Afonso C.L."/>
            <person name="Miller P.J."/>
            <person name="Scott M.A."/>
            <person name="Spackman E."/>
            <person name="Goraichik I."/>
            <person name="Dimitrov K.M."/>
            <person name="Suarez D.L."/>
            <person name="Swayne D.E."/>
        </authorList>
    </citation>
    <scope>NUCLEOTIDE SEQUENCE [LARGE SCALE GENOMIC DNA]</scope>
    <source>
        <strain evidence="3 4">CECT 7691</strain>
    </source>
</reference>
<keyword evidence="4" id="KW-1185">Reference proteome</keyword>
<dbReference type="Gene3D" id="2.30.110.10">
    <property type="entry name" value="Electron Transport, Fmn-binding Protein, Chain A"/>
    <property type="match status" value="1"/>
</dbReference>
<dbReference type="InterPro" id="IPR012349">
    <property type="entry name" value="Split_barrel_FMN-bd"/>
</dbReference>
<accession>A0A1Y5RQE5</accession>
<dbReference type="RefSeq" id="WP_085881898.1">
    <property type="nucleotide sequence ID" value="NZ_FWFR01000001.1"/>
</dbReference>
<dbReference type="InParanoid" id="A0A1Y5RQE5"/>
<proteinExistence type="predicted"/>
<dbReference type="PANTHER" id="PTHR13343">
    <property type="entry name" value="CREG1 PROTEIN"/>
    <property type="match status" value="1"/>
</dbReference>
<evidence type="ECO:0000259" key="1">
    <source>
        <dbReference type="Pfam" id="PF01243"/>
    </source>
</evidence>
<dbReference type="InterPro" id="IPR011576">
    <property type="entry name" value="Pyridox_Oxase_N"/>
</dbReference>
<dbReference type="OrthoDB" id="9814594at2"/>
<dbReference type="SUPFAM" id="SSF50475">
    <property type="entry name" value="FMN-binding split barrel"/>
    <property type="match status" value="1"/>
</dbReference>
<dbReference type="Pfam" id="PF10615">
    <property type="entry name" value="DUF2470"/>
    <property type="match status" value="1"/>
</dbReference>
<feature type="domain" description="Pyridoxamine 5'-phosphate oxidase N-terminal" evidence="1">
    <location>
        <begin position="11"/>
        <end position="136"/>
    </location>
</feature>
<dbReference type="Pfam" id="PF01243">
    <property type="entry name" value="PNPOx_N"/>
    <property type="match status" value="1"/>
</dbReference>
<dbReference type="InterPro" id="IPR019595">
    <property type="entry name" value="DUF2470"/>
</dbReference>
<feature type="domain" description="DUF2470" evidence="2">
    <location>
        <begin position="163"/>
        <end position="232"/>
    </location>
</feature>